<evidence type="ECO:0000259" key="1">
    <source>
        <dbReference type="Pfam" id="PF13649"/>
    </source>
</evidence>
<keyword evidence="2" id="KW-0489">Methyltransferase</keyword>
<evidence type="ECO:0000313" key="3">
    <source>
        <dbReference type="Proteomes" id="UP000319514"/>
    </source>
</evidence>
<feature type="domain" description="Methyltransferase" evidence="1">
    <location>
        <begin position="55"/>
        <end position="147"/>
    </location>
</feature>
<evidence type="ECO:0000313" key="2">
    <source>
        <dbReference type="EMBL" id="TQL59959.1"/>
    </source>
</evidence>
<sequence length="212" mass="22074">MGGVSETPRTRWSEIAGDVTGEGYAARFAELAASGRDVHGEATFCATLLPPPARVLDAGCGTGRVAIRLAELGYDCVGADVDASMLAVARRSAPALPWVLADLATLDLRAEGEAQRFDLAVVAGNVVPLLAPGTLTAAVSRLTTHLVLDGLLVTGFGLDAGHLPPRCPVTPLADFDLACANAGLELVDRFATWDREPWRADAGYAVSVHTLT</sequence>
<dbReference type="Proteomes" id="UP000319514">
    <property type="component" value="Unassembled WGS sequence"/>
</dbReference>
<dbReference type="GO" id="GO:0032259">
    <property type="term" value="P:methylation"/>
    <property type="evidence" value="ECO:0007669"/>
    <property type="project" value="UniProtKB-KW"/>
</dbReference>
<dbReference type="SUPFAM" id="SSF53335">
    <property type="entry name" value="S-adenosyl-L-methionine-dependent methyltransferases"/>
    <property type="match status" value="1"/>
</dbReference>
<dbReference type="AlphaFoldDB" id="A0A542ZI36"/>
<dbReference type="PANTHER" id="PTHR43464">
    <property type="entry name" value="METHYLTRANSFERASE"/>
    <property type="match status" value="1"/>
</dbReference>
<organism evidence="2 3">
    <name type="scientific">Oryzihumus leptocrescens</name>
    <dbReference type="NCBI Taxonomy" id="297536"/>
    <lineage>
        <taxon>Bacteria</taxon>
        <taxon>Bacillati</taxon>
        <taxon>Actinomycetota</taxon>
        <taxon>Actinomycetes</taxon>
        <taxon>Micrococcales</taxon>
        <taxon>Intrasporangiaceae</taxon>
        <taxon>Oryzihumus</taxon>
    </lineage>
</organism>
<protein>
    <submittedName>
        <fullName evidence="2">Methyltransferase family protein</fullName>
    </submittedName>
</protein>
<dbReference type="InterPro" id="IPR029063">
    <property type="entry name" value="SAM-dependent_MTases_sf"/>
</dbReference>
<comment type="caution">
    <text evidence="2">The sequence shown here is derived from an EMBL/GenBank/DDBJ whole genome shotgun (WGS) entry which is preliminary data.</text>
</comment>
<dbReference type="GO" id="GO:0010420">
    <property type="term" value="F:polyprenyldihydroxybenzoate methyltransferase activity"/>
    <property type="evidence" value="ECO:0007669"/>
    <property type="project" value="TreeGrafter"/>
</dbReference>
<dbReference type="Pfam" id="PF13649">
    <property type="entry name" value="Methyltransf_25"/>
    <property type="match status" value="1"/>
</dbReference>
<gene>
    <name evidence="2" type="ORF">FB474_1334</name>
</gene>
<proteinExistence type="predicted"/>
<keyword evidence="3" id="KW-1185">Reference proteome</keyword>
<name>A0A542ZI36_9MICO</name>
<dbReference type="CDD" id="cd02440">
    <property type="entry name" value="AdoMet_MTases"/>
    <property type="match status" value="1"/>
</dbReference>
<reference evidence="2 3" key="1">
    <citation type="submission" date="2019-06" db="EMBL/GenBank/DDBJ databases">
        <title>Sequencing the genomes of 1000 actinobacteria strains.</title>
        <authorList>
            <person name="Klenk H.-P."/>
        </authorList>
    </citation>
    <scope>NUCLEOTIDE SEQUENCE [LARGE SCALE GENOMIC DNA]</scope>
    <source>
        <strain evidence="2 3">DSM 18082</strain>
    </source>
</reference>
<dbReference type="Gene3D" id="3.40.50.150">
    <property type="entry name" value="Vaccinia Virus protein VP39"/>
    <property type="match status" value="1"/>
</dbReference>
<accession>A0A542ZI36</accession>
<keyword evidence="2" id="KW-0808">Transferase</keyword>
<dbReference type="EMBL" id="VFOQ01000001">
    <property type="protein sequence ID" value="TQL59959.1"/>
    <property type="molecule type" value="Genomic_DNA"/>
</dbReference>
<dbReference type="PANTHER" id="PTHR43464:SF89">
    <property type="entry name" value="METHYLTRANSFERASE"/>
    <property type="match status" value="1"/>
</dbReference>
<dbReference type="InterPro" id="IPR041698">
    <property type="entry name" value="Methyltransf_25"/>
</dbReference>